<dbReference type="GO" id="GO:0046872">
    <property type="term" value="F:metal ion binding"/>
    <property type="evidence" value="ECO:0007669"/>
    <property type="project" value="UniProtKB-KW"/>
</dbReference>
<dbReference type="InterPro" id="IPR011234">
    <property type="entry name" value="Fumarylacetoacetase-like_C"/>
</dbReference>
<dbReference type="FunFam" id="3.90.850.10:FF:000002">
    <property type="entry name" value="2-hydroxyhepta-2,4-diene-1,7-dioate isomerase"/>
    <property type="match status" value="1"/>
</dbReference>
<keyword evidence="5" id="KW-1185">Reference proteome</keyword>
<evidence type="ECO:0000313" key="4">
    <source>
        <dbReference type="EMBL" id="KAH8698727.1"/>
    </source>
</evidence>
<dbReference type="GO" id="GO:0006107">
    <property type="term" value="P:oxaloacetate metabolic process"/>
    <property type="evidence" value="ECO:0007669"/>
    <property type="project" value="UniProtKB-ARBA"/>
</dbReference>
<evidence type="ECO:0000259" key="3">
    <source>
        <dbReference type="Pfam" id="PF01557"/>
    </source>
</evidence>
<proteinExistence type="inferred from homology"/>
<dbReference type="GeneID" id="70250553"/>
<gene>
    <name evidence="4" type="ORF">BGW36DRAFT_426419</name>
</gene>
<dbReference type="RefSeq" id="XP_046073191.1">
    <property type="nucleotide sequence ID" value="XM_046220266.1"/>
</dbReference>
<dbReference type="GO" id="GO:0050163">
    <property type="term" value="F:oxaloacetate tautomerase activity"/>
    <property type="evidence" value="ECO:0007669"/>
    <property type="project" value="UniProtKB-ARBA"/>
</dbReference>
<reference evidence="4" key="1">
    <citation type="submission" date="2021-12" db="EMBL/GenBank/DDBJ databases">
        <title>Convergent genome expansion in fungi linked to evolution of root-endophyte symbiosis.</title>
        <authorList>
            <consortium name="DOE Joint Genome Institute"/>
            <person name="Ke Y.-H."/>
            <person name="Bonito G."/>
            <person name="Liao H.-L."/>
            <person name="Looney B."/>
            <person name="Rojas-Flechas A."/>
            <person name="Nash J."/>
            <person name="Hameed K."/>
            <person name="Schadt C."/>
            <person name="Martin F."/>
            <person name="Crous P.W."/>
            <person name="Miettinen O."/>
            <person name="Magnuson J.K."/>
            <person name="Labbe J."/>
            <person name="Jacobson D."/>
            <person name="Doktycz M.J."/>
            <person name="Veneault-Fourrey C."/>
            <person name="Kuo A."/>
            <person name="Mondo S."/>
            <person name="Calhoun S."/>
            <person name="Riley R."/>
            <person name="Ohm R."/>
            <person name="LaButti K."/>
            <person name="Andreopoulos B."/>
            <person name="Pangilinan J."/>
            <person name="Nolan M."/>
            <person name="Tritt A."/>
            <person name="Clum A."/>
            <person name="Lipzen A."/>
            <person name="Daum C."/>
            <person name="Barry K."/>
            <person name="Grigoriev I.V."/>
            <person name="Vilgalys R."/>
        </authorList>
    </citation>
    <scope>NUCLEOTIDE SEQUENCE</scope>
    <source>
        <strain evidence="4">PMI_201</strain>
    </source>
</reference>
<dbReference type="Gene3D" id="3.90.850.10">
    <property type="entry name" value="Fumarylacetoacetase-like, C-terminal domain"/>
    <property type="match status" value="1"/>
</dbReference>
<dbReference type="AlphaFoldDB" id="A0AAD4PWZ0"/>
<dbReference type="EMBL" id="JAJTJA010000005">
    <property type="protein sequence ID" value="KAH8698727.1"/>
    <property type="molecule type" value="Genomic_DNA"/>
</dbReference>
<evidence type="ECO:0000313" key="5">
    <source>
        <dbReference type="Proteomes" id="UP001201262"/>
    </source>
</evidence>
<dbReference type="PANTHER" id="PTHR11820">
    <property type="entry name" value="ACYLPYRUVASE"/>
    <property type="match status" value="1"/>
</dbReference>
<dbReference type="InterPro" id="IPR036663">
    <property type="entry name" value="Fumarylacetoacetase_C_sf"/>
</dbReference>
<organism evidence="4 5">
    <name type="scientific">Talaromyces proteolyticus</name>
    <dbReference type="NCBI Taxonomy" id="1131652"/>
    <lineage>
        <taxon>Eukaryota</taxon>
        <taxon>Fungi</taxon>
        <taxon>Dikarya</taxon>
        <taxon>Ascomycota</taxon>
        <taxon>Pezizomycotina</taxon>
        <taxon>Eurotiomycetes</taxon>
        <taxon>Eurotiomycetidae</taxon>
        <taxon>Eurotiales</taxon>
        <taxon>Trichocomaceae</taxon>
        <taxon>Talaromyces</taxon>
        <taxon>Talaromyces sect. Bacilispori</taxon>
    </lineage>
</organism>
<dbReference type="SUPFAM" id="SSF56529">
    <property type="entry name" value="FAH"/>
    <property type="match status" value="1"/>
</dbReference>
<accession>A0AAD4PWZ0</accession>
<protein>
    <recommendedName>
        <fullName evidence="3">Fumarylacetoacetase-like C-terminal domain-containing protein</fullName>
    </recommendedName>
</protein>
<comment type="caution">
    <text evidence="4">The sequence shown here is derived from an EMBL/GenBank/DDBJ whole genome shotgun (WGS) entry which is preliminary data.</text>
</comment>
<comment type="similarity">
    <text evidence="1">Belongs to the FAH family.</text>
</comment>
<dbReference type="Proteomes" id="UP001201262">
    <property type="component" value="Unassembled WGS sequence"/>
</dbReference>
<keyword evidence="2" id="KW-0479">Metal-binding</keyword>
<feature type="domain" description="Fumarylacetoacetase-like C-terminal" evidence="3">
    <location>
        <begin position="68"/>
        <end position="273"/>
    </location>
</feature>
<evidence type="ECO:0000256" key="2">
    <source>
        <dbReference type="ARBA" id="ARBA00022723"/>
    </source>
</evidence>
<evidence type="ECO:0000256" key="1">
    <source>
        <dbReference type="ARBA" id="ARBA00010211"/>
    </source>
</evidence>
<sequence length="276" mass="30158">MAFTNLIRFRDEAGSIWYGDIPEEFLDRIVGSQVPILEGDLFEDTLVSNGQTAVVQQVLCPLEKVPLILCIGLNYARHAQEANLPIPPSPVLFIKPPAALAGPFDDIKVPPHALHLDYEGELCLIIKKDGKDISEAEADDYILGCTAGNDVSSRYWQRPPHSGGQYCYAKGFDGFAPIGPTIRATQKTDMSNLRLETTVNGEQRQSTITSDVLFNPRQIVSHLSRGYTLSKGTVIMTGTPDGIAGRMPGQPWLQNKDVVRVSISGVGSIENRIISP</sequence>
<name>A0AAD4PWZ0_9EURO</name>
<dbReference type="PANTHER" id="PTHR11820:SF100">
    <property type="entry name" value="FUMARYLACETOACETATE HYDROLASE FAMILY PROTEIN (AFU_ORTHOLOGUE AFUA_4G01490)"/>
    <property type="match status" value="1"/>
</dbReference>
<dbReference type="Pfam" id="PF01557">
    <property type="entry name" value="FAA_hydrolase"/>
    <property type="match status" value="1"/>
</dbReference>